<dbReference type="Gene3D" id="3.40.50.150">
    <property type="entry name" value="Vaccinia Virus protein VP39"/>
    <property type="match status" value="1"/>
</dbReference>
<dbReference type="Pfam" id="PF13578">
    <property type="entry name" value="Methyltransf_24"/>
    <property type="match status" value="1"/>
</dbReference>
<gene>
    <name evidence="1" type="ORF">LCGC14_2024410</name>
</gene>
<dbReference type="EMBL" id="LAZR01023442">
    <property type="protein sequence ID" value="KKL78480.1"/>
    <property type="molecule type" value="Genomic_DNA"/>
</dbReference>
<proteinExistence type="predicted"/>
<evidence type="ECO:0000313" key="1">
    <source>
        <dbReference type="EMBL" id="KKL78480.1"/>
    </source>
</evidence>
<protein>
    <recommendedName>
        <fullName evidence="2">Class I SAM-dependent methyltransferase</fullName>
    </recommendedName>
</protein>
<organism evidence="1">
    <name type="scientific">marine sediment metagenome</name>
    <dbReference type="NCBI Taxonomy" id="412755"/>
    <lineage>
        <taxon>unclassified sequences</taxon>
        <taxon>metagenomes</taxon>
        <taxon>ecological metagenomes</taxon>
    </lineage>
</organism>
<dbReference type="InterPro" id="IPR029063">
    <property type="entry name" value="SAM-dependent_MTases_sf"/>
</dbReference>
<dbReference type="PANTHER" id="PTHR37909">
    <property type="entry name" value="S-ADENOSYL-L-METHIONINE-DEPENDENT METHYLTRANSFERASES SUPERFAMILY PROTEIN"/>
    <property type="match status" value="1"/>
</dbReference>
<dbReference type="PANTHER" id="PTHR37909:SF1">
    <property type="entry name" value="S-ADENOSYL-L-METHIONINE-DEPENDENT METHYLTRANSFERASES SUPERFAMILY PROTEIN"/>
    <property type="match status" value="1"/>
</dbReference>
<sequence length="210" mass="23630">MIELDKNNTLKLPDAQAIKDIVSSLVKPKLIVEVGTWKGHSASIIAAIIKPNGVLYCVDHWEGDKVSGFDKVAEKEDIFSAFRQNMKELGLWDVIHVMYMSSLDAARVFKDDCLDMVFIDANHSYKSVFEDIVAWYPKLKIGGILCGHDYFDVDRPGHGHVGVTTAIKETIGRDVELQTAEITATHREKEMTKTAQTCVWKHIKKVKCLL</sequence>
<name>A0A0F9H9Y5_9ZZZZ</name>
<comment type="caution">
    <text evidence="1">The sequence shown here is derived from an EMBL/GenBank/DDBJ whole genome shotgun (WGS) entry which is preliminary data.</text>
</comment>
<dbReference type="AlphaFoldDB" id="A0A0F9H9Y5"/>
<dbReference type="SUPFAM" id="SSF53335">
    <property type="entry name" value="S-adenosyl-L-methionine-dependent methyltransferases"/>
    <property type="match status" value="1"/>
</dbReference>
<evidence type="ECO:0008006" key="2">
    <source>
        <dbReference type="Google" id="ProtNLM"/>
    </source>
</evidence>
<accession>A0A0F9H9Y5</accession>
<reference evidence="1" key="1">
    <citation type="journal article" date="2015" name="Nature">
        <title>Complex archaea that bridge the gap between prokaryotes and eukaryotes.</title>
        <authorList>
            <person name="Spang A."/>
            <person name="Saw J.H."/>
            <person name="Jorgensen S.L."/>
            <person name="Zaremba-Niedzwiedzka K."/>
            <person name="Martijn J."/>
            <person name="Lind A.E."/>
            <person name="van Eijk R."/>
            <person name="Schleper C."/>
            <person name="Guy L."/>
            <person name="Ettema T.J."/>
        </authorList>
    </citation>
    <scope>NUCLEOTIDE SEQUENCE</scope>
</reference>